<evidence type="ECO:0000256" key="8">
    <source>
        <dbReference type="ARBA" id="ARBA00022827"/>
    </source>
</evidence>
<keyword evidence="9 18" id="KW-1133">Transmembrane helix</keyword>
<keyword evidence="8 16" id="KW-0274">FAD</keyword>
<feature type="transmembrane region" description="Helical" evidence="18">
    <location>
        <begin position="84"/>
        <end position="101"/>
    </location>
</feature>
<reference evidence="20 21" key="1">
    <citation type="journal article" date="2015" name="Fungal Genet. Biol.">
        <title>Evolution of novel wood decay mechanisms in Agaricales revealed by the genome sequences of Fistulina hepatica and Cylindrobasidium torrendii.</title>
        <authorList>
            <person name="Floudas D."/>
            <person name="Held B.W."/>
            <person name="Riley R."/>
            <person name="Nagy L.G."/>
            <person name="Koehler G."/>
            <person name="Ransdell A.S."/>
            <person name="Younus H."/>
            <person name="Chow J."/>
            <person name="Chiniquy J."/>
            <person name="Lipzen A."/>
            <person name="Tritt A."/>
            <person name="Sun H."/>
            <person name="Haridas S."/>
            <person name="LaButti K."/>
            <person name="Ohm R.A."/>
            <person name="Kues U."/>
            <person name="Blanchette R.A."/>
            <person name="Grigoriev I.V."/>
            <person name="Minto R.E."/>
            <person name="Hibbett D.S."/>
        </authorList>
    </citation>
    <scope>NUCLEOTIDE SEQUENCE [LARGE SCALE GENOMIC DNA]</scope>
    <source>
        <strain evidence="20 21">FP15055 ss-10</strain>
    </source>
</reference>
<evidence type="ECO:0000256" key="9">
    <source>
        <dbReference type="ARBA" id="ARBA00022989"/>
    </source>
</evidence>
<feature type="binding site" evidence="16">
    <location>
        <position position="165"/>
    </location>
    <ligand>
        <name>FAD</name>
        <dbReference type="ChEBI" id="CHEBI:57692"/>
    </ligand>
</feature>
<dbReference type="Gene3D" id="2.40.30.10">
    <property type="entry name" value="Translation factors"/>
    <property type="match status" value="1"/>
</dbReference>
<dbReference type="InterPro" id="IPR039261">
    <property type="entry name" value="FNR_nucleotide-bd"/>
</dbReference>
<protein>
    <recommendedName>
        <fullName evidence="17">NADH-cytochrome b5 reductase</fullName>
        <ecNumber evidence="17">1.6.2.2</ecNumber>
    </recommendedName>
</protein>
<dbReference type="GO" id="GO:0005741">
    <property type="term" value="C:mitochondrial outer membrane"/>
    <property type="evidence" value="ECO:0007669"/>
    <property type="project" value="UniProtKB-SubCell"/>
</dbReference>
<evidence type="ECO:0000256" key="15">
    <source>
        <dbReference type="ARBA" id="ARBA00049138"/>
    </source>
</evidence>
<dbReference type="InterPro" id="IPR008333">
    <property type="entry name" value="Cbr1-like_FAD-bd_dom"/>
</dbReference>
<dbReference type="SUPFAM" id="SSF52343">
    <property type="entry name" value="Ferredoxin reductase-like, C-terminal NADP-linked domain"/>
    <property type="match status" value="1"/>
</dbReference>
<organism evidence="20 21">
    <name type="scientific">Cylindrobasidium torrendii FP15055 ss-10</name>
    <dbReference type="NCBI Taxonomy" id="1314674"/>
    <lineage>
        <taxon>Eukaryota</taxon>
        <taxon>Fungi</taxon>
        <taxon>Dikarya</taxon>
        <taxon>Basidiomycota</taxon>
        <taxon>Agaricomycotina</taxon>
        <taxon>Agaricomycetes</taxon>
        <taxon>Agaricomycetidae</taxon>
        <taxon>Agaricales</taxon>
        <taxon>Marasmiineae</taxon>
        <taxon>Physalacriaceae</taxon>
        <taxon>Cylindrobasidium</taxon>
    </lineage>
</organism>
<evidence type="ECO:0000256" key="2">
    <source>
        <dbReference type="ARBA" id="ARBA00004294"/>
    </source>
</evidence>
<evidence type="ECO:0000256" key="6">
    <source>
        <dbReference type="ARBA" id="ARBA00022692"/>
    </source>
</evidence>
<dbReference type="EC" id="1.6.2.2" evidence="17"/>
<dbReference type="InterPro" id="IPR001433">
    <property type="entry name" value="OxRdtase_FAD/NAD-bd"/>
</dbReference>
<feature type="binding site" evidence="16">
    <location>
        <position position="182"/>
    </location>
    <ligand>
        <name>FAD</name>
        <dbReference type="ChEBI" id="CHEBI:57692"/>
    </ligand>
</feature>
<comment type="subcellular location">
    <subcellularLocation>
        <location evidence="2">Mitochondrion outer membrane</location>
    </subcellularLocation>
</comment>
<dbReference type="Gene3D" id="3.40.50.80">
    <property type="entry name" value="Nucleotide-binding domain of ferredoxin-NADP reductase (FNR) module"/>
    <property type="match status" value="1"/>
</dbReference>
<dbReference type="OrthoDB" id="432685at2759"/>
<dbReference type="AlphaFoldDB" id="A0A0D7B4N2"/>
<dbReference type="FunFam" id="3.40.50.80:FF:000019">
    <property type="entry name" value="NADH-cytochrome b5 reductase"/>
    <property type="match status" value="1"/>
</dbReference>
<dbReference type="CDD" id="cd06183">
    <property type="entry name" value="cyt_b5_reduct_like"/>
    <property type="match status" value="1"/>
</dbReference>
<dbReference type="PANTHER" id="PTHR19370:SF184">
    <property type="entry name" value="NADH-CYTOCHROME B5 REDUCTASE-LIKE"/>
    <property type="match status" value="1"/>
</dbReference>
<evidence type="ECO:0000256" key="11">
    <source>
        <dbReference type="ARBA" id="ARBA00023027"/>
    </source>
</evidence>
<dbReference type="PANTHER" id="PTHR19370">
    <property type="entry name" value="NADH-CYTOCHROME B5 REDUCTASE"/>
    <property type="match status" value="1"/>
</dbReference>
<keyword evidence="13 18" id="KW-0472">Membrane</keyword>
<dbReference type="InterPro" id="IPR017938">
    <property type="entry name" value="Riboflavin_synthase-like_b-brl"/>
</dbReference>
<evidence type="ECO:0000256" key="10">
    <source>
        <dbReference type="ARBA" id="ARBA00023002"/>
    </source>
</evidence>
<dbReference type="PROSITE" id="PS51384">
    <property type="entry name" value="FAD_FR"/>
    <property type="match status" value="1"/>
</dbReference>
<comment type="catalytic activity">
    <reaction evidence="15">
        <text>2 Fe(3+)-[Dph3] + NADH = 2 Fe(2+)-[Dph3] + NAD(+) + H(+)</text>
        <dbReference type="Rhea" id="RHEA:71231"/>
        <dbReference type="Rhea" id="RHEA-COMP:18002"/>
        <dbReference type="Rhea" id="RHEA-COMP:18003"/>
        <dbReference type="ChEBI" id="CHEBI:15378"/>
        <dbReference type="ChEBI" id="CHEBI:29033"/>
        <dbReference type="ChEBI" id="CHEBI:29034"/>
        <dbReference type="ChEBI" id="CHEBI:57540"/>
        <dbReference type="ChEBI" id="CHEBI:57945"/>
        <dbReference type="ChEBI" id="CHEBI:83228"/>
    </reaction>
    <physiologicalReaction direction="left-to-right" evidence="15">
        <dbReference type="Rhea" id="RHEA:71232"/>
    </physiologicalReaction>
</comment>
<evidence type="ECO:0000256" key="7">
    <source>
        <dbReference type="ARBA" id="ARBA00022787"/>
    </source>
</evidence>
<evidence type="ECO:0000313" key="21">
    <source>
        <dbReference type="Proteomes" id="UP000054007"/>
    </source>
</evidence>
<keyword evidence="5 16" id="KW-0285">Flavoprotein</keyword>
<evidence type="ECO:0000256" key="13">
    <source>
        <dbReference type="ARBA" id="ARBA00023136"/>
    </source>
</evidence>
<feature type="domain" description="FAD-binding FR-type" evidence="19">
    <location>
        <begin position="113"/>
        <end position="216"/>
    </location>
</feature>
<dbReference type="STRING" id="1314674.A0A0D7B4N2"/>
<evidence type="ECO:0000256" key="4">
    <source>
        <dbReference type="ARBA" id="ARBA00006105"/>
    </source>
</evidence>
<feature type="binding site" evidence="16">
    <location>
        <position position="191"/>
    </location>
    <ligand>
        <name>FAD</name>
        <dbReference type="ChEBI" id="CHEBI:57692"/>
    </ligand>
</feature>
<dbReference type="InterPro" id="IPR017927">
    <property type="entry name" value="FAD-bd_FR_type"/>
</dbReference>
<accession>A0A0D7B4N2</accession>
<evidence type="ECO:0000256" key="5">
    <source>
        <dbReference type="ARBA" id="ARBA00022630"/>
    </source>
</evidence>
<dbReference type="SUPFAM" id="SSF63380">
    <property type="entry name" value="Riboflavin synthase domain-like"/>
    <property type="match status" value="1"/>
</dbReference>
<evidence type="ECO:0000256" key="1">
    <source>
        <dbReference type="ARBA" id="ARBA00001974"/>
    </source>
</evidence>
<evidence type="ECO:0000256" key="14">
    <source>
        <dbReference type="ARBA" id="ARBA00047682"/>
    </source>
</evidence>
<comment type="pathway">
    <text evidence="3">Protein modification; peptidyl-diphthamide biosynthesis.</text>
</comment>
<evidence type="ECO:0000256" key="18">
    <source>
        <dbReference type="SAM" id="Phobius"/>
    </source>
</evidence>
<feature type="binding site" evidence="16">
    <location>
        <position position="233"/>
    </location>
    <ligand>
        <name>FAD</name>
        <dbReference type="ChEBI" id="CHEBI:57692"/>
    </ligand>
</feature>
<feature type="binding site" evidence="16">
    <location>
        <position position="192"/>
    </location>
    <ligand>
        <name>FAD</name>
        <dbReference type="ChEBI" id="CHEBI:57692"/>
    </ligand>
</feature>
<feature type="binding site" evidence="16">
    <location>
        <position position="184"/>
    </location>
    <ligand>
        <name>FAD</name>
        <dbReference type="ChEBI" id="CHEBI:57692"/>
    </ligand>
</feature>
<keyword evidence="11 17" id="KW-0520">NAD</keyword>
<dbReference type="Pfam" id="PF00970">
    <property type="entry name" value="FAD_binding_6"/>
    <property type="match status" value="1"/>
</dbReference>
<dbReference type="Pfam" id="PF00175">
    <property type="entry name" value="NAD_binding_1"/>
    <property type="match status" value="1"/>
</dbReference>
<evidence type="ECO:0000256" key="16">
    <source>
        <dbReference type="PIRSR" id="PIRSR601834-1"/>
    </source>
</evidence>
<dbReference type="InterPro" id="IPR001834">
    <property type="entry name" value="CBR-like"/>
</dbReference>
<dbReference type="PRINTS" id="PR00371">
    <property type="entry name" value="FPNCR"/>
</dbReference>
<gene>
    <name evidence="20" type="ORF">CYLTODRAFT_424285</name>
</gene>
<feature type="binding site" evidence="16">
    <location>
        <position position="167"/>
    </location>
    <ligand>
        <name>FAD</name>
        <dbReference type="ChEBI" id="CHEBI:57692"/>
    </ligand>
</feature>
<dbReference type="PRINTS" id="PR00406">
    <property type="entry name" value="CYTB5RDTASE"/>
</dbReference>
<keyword evidence="12" id="KW-0496">Mitochondrion</keyword>
<evidence type="ECO:0000256" key="12">
    <source>
        <dbReference type="ARBA" id="ARBA00023128"/>
    </source>
</evidence>
<proteinExistence type="inferred from homology"/>
<evidence type="ECO:0000313" key="20">
    <source>
        <dbReference type="EMBL" id="KIY65523.1"/>
    </source>
</evidence>
<keyword evidence="21" id="KW-1185">Reference proteome</keyword>
<sequence length="356" mass="38754">MNRTQALFLASVVVPFGLLYSLQTVVVSRLNSAGFYFSDFILIGLPKDATKPDGEKHTFNSWIMPLHAIEIPGLGEVDLLSPPVLGAAAVVVLTVAYFALFSSKKPTKVLDATTFKTFPLVQKTQVSPNTAIYRFGLPTSNSILGLPTGQHISVAANINGKDIMRSYTPMSSDDDLGHFDLLIKSYEKGNISRLFGELKVGDSIKVKGPKGQFNYSADLVPHIGMIAGGTGITPMWQIIHAALKNPSDKTKLSLLYANVNSEDILLKQELDALALAHPTRFKIYYVLNNPPAGWTGGVGFVTKDMIQERLPKSSSACKILMCGPPPMITAMKKNLDDLKFAPPRTVSKLPDQVFVF</sequence>
<evidence type="ECO:0000256" key="17">
    <source>
        <dbReference type="RuleBase" id="RU361226"/>
    </source>
</evidence>
<keyword evidence="7" id="KW-1000">Mitochondrion outer membrane</keyword>
<comment type="catalytic activity">
    <reaction evidence="14 17">
        <text>2 Fe(III)-[cytochrome b5] + NADH = 2 Fe(II)-[cytochrome b5] + NAD(+) + H(+)</text>
        <dbReference type="Rhea" id="RHEA:46680"/>
        <dbReference type="Rhea" id="RHEA-COMP:10438"/>
        <dbReference type="Rhea" id="RHEA-COMP:10439"/>
        <dbReference type="ChEBI" id="CHEBI:15378"/>
        <dbReference type="ChEBI" id="CHEBI:29033"/>
        <dbReference type="ChEBI" id="CHEBI:29034"/>
        <dbReference type="ChEBI" id="CHEBI:57540"/>
        <dbReference type="ChEBI" id="CHEBI:57945"/>
        <dbReference type="EC" id="1.6.2.2"/>
    </reaction>
</comment>
<name>A0A0D7B4N2_9AGAR</name>
<dbReference type="GO" id="GO:0090524">
    <property type="term" value="F:cytochrome-b5 reductase activity, acting on NADH"/>
    <property type="evidence" value="ECO:0007669"/>
    <property type="project" value="UniProtKB-EC"/>
</dbReference>
<comment type="similarity">
    <text evidence="4 17">Belongs to the flavoprotein pyridine nucleotide cytochrome reductase family.</text>
</comment>
<dbReference type="FunFam" id="2.40.30.10:FF:000032">
    <property type="entry name" value="NADH-cytochrome b5 reductase"/>
    <property type="match status" value="1"/>
</dbReference>
<comment type="cofactor">
    <cofactor evidence="1 16 17">
        <name>FAD</name>
        <dbReference type="ChEBI" id="CHEBI:57692"/>
    </cofactor>
</comment>
<dbReference type="InterPro" id="IPR001709">
    <property type="entry name" value="Flavoprot_Pyr_Nucl_cyt_Rdtase"/>
</dbReference>
<keyword evidence="6 18" id="KW-0812">Transmembrane</keyword>
<evidence type="ECO:0000259" key="19">
    <source>
        <dbReference type="PROSITE" id="PS51384"/>
    </source>
</evidence>
<dbReference type="Proteomes" id="UP000054007">
    <property type="component" value="Unassembled WGS sequence"/>
</dbReference>
<evidence type="ECO:0000256" key="3">
    <source>
        <dbReference type="ARBA" id="ARBA00005156"/>
    </source>
</evidence>
<keyword evidence="10 17" id="KW-0560">Oxidoreductase</keyword>
<dbReference type="EMBL" id="KN880587">
    <property type="protein sequence ID" value="KIY65523.1"/>
    <property type="molecule type" value="Genomic_DNA"/>
</dbReference>